<name>A0A4Y2BMP6_ARAVE</name>
<comment type="caution">
    <text evidence="2">The sequence shown here is derived from an EMBL/GenBank/DDBJ whole genome shotgun (WGS) entry which is preliminary data.</text>
</comment>
<feature type="compositionally biased region" description="Polar residues" evidence="1">
    <location>
        <begin position="104"/>
        <end position="116"/>
    </location>
</feature>
<evidence type="ECO:0000313" key="3">
    <source>
        <dbReference type="Proteomes" id="UP000499080"/>
    </source>
</evidence>
<gene>
    <name evidence="2" type="ORF">AVEN_42676_1</name>
</gene>
<protein>
    <submittedName>
        <fullName evidence="2">Uncharacterized protein</fullName>
    </submittedName>
</protein>
<dbReference type="AlphaFoldDB" id="A0A4Y2BMP6"/>
<accession>A0A4Y2BMP6</accession>
<feature type="compositionally biased region" description="Basic residues" evidence="1">
    <location>
        <begin position="85"/>
        <end position="99"/>
    </location>
</feature>
<dbReference type="Proteomes" id="UP000499080">
    <property type="component" value="Unassembled WGS sequence"/>
</dbReference>
<keyword evidence="3" id="KW-1185">Reference proteome</keyword>
<dbReference type="EMBL" id="BGPR01000092">
    <property type="protein sequence ID" value="GBL93233.1"/>
    <property type="molecule type" value="Genomic_DNA"/>
</dbReference>
<organism evidence="2 3">
    <name type="scientific">Araneus ventricosus</name>
    <name type="common">Orbweaver spider</name>
    <name type="synonym">Epeira ventricosa</name>
    <dbReference type="NCBI Taxonomy" id="182803"/>
    <lineage>
        <taxon>Eukaryota</taxon>
        <taxon>Metazoa</taxon>
        <taxon>Ecdysozoa</taxon>
        <taxon>Arthropoda</taxon>
        <taxon>Chelicerata</taxon>
        <taxon>Arachnida</taxon>
        <taxon>Araneae</taxon>
        <taxon>Araneomorphae</taxon>
        <taxon>Entelegynae</taxon>
        <taxon>Araneoidea</taxon>
        <taxon>Araneidae</taxon>
        <taxon>Araneus</taxon>
    </lineage>
</organism>
<feature type="region of interest" description="Disordered" evidence="1">
    <location>
        <begin position="36"/>
        <end position="55"/>
    </location>
</feature>
<reference evidence="2 3" key="1">
    <citation type="journal article" date="2019" name="Sci. Rep.">
        <title>Orb-weaving spider Araneus ventricosus genome elucidates the spidroin gene catalogue.</title>
        <authorList>
            <person name="Kono N."/>
            <person name="Nakamura H."/>
            <person name="Ohtoshi R."/>
            <person name="Moran D.A.P."/>
            <person name="Shinohara A."/>
            <person name="Yoshida Y."/>
            <person name="Fujiwara M."/>
            <person name="Mori M."/>
            <person name="Tomita M."/>
            <person name="Arakawa K."/>
        </authorList>
    </citation>
    <scope>NUCLEOTIDE SEQUENCE [LARGE SCALE GENOMIC DNA]</scope>
</reference>
<sequence length="116" mass="13456">MEFFCSKKPGSTSKKKRLEAWTRREAWTYRLKETPGSIGPAVNLRSPKGTSLEEVDHLSMNPGSTRWEPWKHPFVTLESLEPAGTRRHRHGAAQQRRRNRLETVEQSLLQVESTMR</sequence>
<evidence type="ECO:0000256" key="1">
    <source>
        <dbReference type="SAM" id="MobiDB-lite"/>
    </source>
</evidence>
<feature type="region of interest" description="Disordered" evidence="1">
    <location>
        <begin position="81"/>
        <end position="116"/>
    </location>
</feature>
<proteinExistence type="predicted"/>
<evidence type="ECO:0000313" key="2">
    <source>
        <dbReference type="EMBL" id="GBL93233.1"/>
    </source>
</evidence>